<dbReference type="SMART" id="SM00947">
    <property type="entry name" value="Pro_CA"/>
    <property type="match status" value="1"/>
</dbReference>
<evidence type="ECO:0000256" key="5">
    <source>
        <dbReference type="ARBA" id="ARBA00022833"/>
    </source>
</evidence>
<evidence type="ECO:0000256" key="6">
    <source>
        <dbReference type="ARBA" id="ARBA00024993"/>
    </source>
</evidence>
<dbReference type="RefSeq" id="WP_030256667.1">
    <property type="nucleotide sequence ID" value="NZ_JBHEZZ010000028.1"/>
</dbReference>
<comment type="function">
    <text evidence="6">Catalyzes the reversible hydration of carbon dioxide to form bicarbonate.</text>
</comment>
<sequence>MSVIDELLANNARYVEIFTGPLPLPPAKRLAVVACMDARLNVYAILGLNEGEAHVIRNAGGVVTQDEIRSLAISQRLLGTEEIILIHHTDCGMLTFTDDAFKDSVQEDTGIRPPWAAEAFADLDTDVRQSIARIQADPFVVHKDRIRGFVFDVATGKLNEVH</sequence>
<dbReference type="SUPFAM" id="SSF53056">
    <property type="entry name" value="beta-carbonic anhydrase, cab"/>
    <property type="match status" value="1"/>
</dbReference>
<keyword evidence="9" id="KW-1185">Reference proteome</keyword>
<evidence type="ECO:0000313" key="8">
    <source>
        <dbReference type="EMBL" id="MFC1406315.1"/>
    </source>
</evidence>
<evidence type="ECO:0000256" key="2">
    <source>
        <dbReference type="ARBA" id="ARBA00006217"/>
    </source>
</evidence>
<comment type="similarity">
    <text evidence="2">Belongs to the beta-class carbonic anhydrase family.</text>
</comment>
<evidence type="ECO:0000256" key="7">
    <source>
        <dbReference type="ARBA" id="ARBA00048348"/>
    </source>
</evidence>
<evidence type="ECO:0000313" key="9">
    <source>
        <dbReference type="Proteomes" id="UP001592528"/>
    </source>
</evidence>
<comment type="caution">
    <text evidence="8">The sequence shown here is derived from an EMBL/GenBank/DDBJ whole genome shotgun (WGS) entry which is preliminary data.</text>
</comment>
<dbReference type="EMBL" id="JBHEZZ010000028">
    <property type="protein sequence ID" value="MFC1406315.1"/>
    <property type="molecule type" value="Genomic_DNA"/>
</dbReference>
<comment type="cofactor">
    <cofactor evidence="1">
        <name>Zn(2+)</name>
        <dbReference type="ChEBI" id="CHEBI:29105"/>
    </cofactor>
</comment>
<dbReference type="InterPro" id="IPR001765">
    <property type="entry name" value="Carbonic_anhydrase"/>
</dbReference>
<dbReference type="PANTHER" id="PTHR43175:SF3">
    <property type="entry name" value="CARBON DISULFIDE HYDROLASE"/>
    <property type="match status" value="1"/>
</dbReference>
<dbReference type="PANTHER" id="PTHR43175">
    <property type="entry name" value="CARBONIC ANHYDRASE"/>
    <property type="match status" value="1"/>
</dbReference>
<evidence type="ECO:0000256" key="4">
    <source>
        <dbReference type="ARBA" id="ARBA00022723"/>
    </source>
</evidence>
<evidence type="ECO:0000256" key="1">
    <source>
        <dbReference type="ARBA" id="ARBA00001947"/>
    </source>
</evidence>
<dbReference type="EC" id="4.2.1.1" evidence="3"/>
<organism evidence="8 9">
    <name type="scientific">Streptacidiphilus cavernicola</name>
    <dbReference type="NCBI Taxonomy" id="3342716"/>
    <lineage>
        <taxon>Bacteria</taxon>
        <taxon>Bacillati</taxon>
        <taxon>Actinomycetota</taxon>
        <taxon>Actinomycetes</taxon>
        <taxon>Kitasatosporales</taxon>
        <taxon>Streptomycetaceae</taxon>
        <taxon>Streptacidiphilus</taxon>
    </lineage>
</organism>
<protein>
    <recommendedName>
        <fullName evidence="3">carbonic anhydrase</fullName>
        <ecNumber evidence="3">4.2.1.1</ecNumber>
    </recommendedName>
</protein>
<dbReference type="InterPro" id="IPR036874">
    <property type="entry name" value="Carbonic_anhydrase_sf"/>
</dbReference>
<dbReference type="Proteomes" id="UP001592528">
    <property type="component" value="Unassembled WGS sequence"/>
</dbReference>
<dbReference type="CDD" id="cd03379">
    <property type="entry name" value="beta_CA_cladeD"/>
    <property type="match status" value="1"/>
</dbReference>
<reference evidence="8 9" key="1">
    <citation type="submission" date="2024-09" db="EMBL/GenBank/DDBJ databases">
        <authorList>
            <person name="Lee S.D."/>
        </authorList>
    </citation>
    <scope>NUCLEOTIDE SEQUENCE [LARGE SCALE GENOMIC DNA]</scope>
    <source>
        <strain evidence="8 9">N1-5</strain>
    </source>
</reference>
<name>A0ABV6UXW9_9ACTN</name>
<gene>
    <name evidence="8" type="ORF">ACEZDJ_33970</name>
</gene>
<dbReference type="Pfam" id="PF00484">
    <property type="entry name" value="Pro_CA"/>
    <property type="match status" value="1"/>
</dbReference>
<dbReference type="Gene3D" id="3.40.1050.10">
    <property type="entry name" value="Carbonic anhydrase"/>
    <property type="match status" value="1"/>
</dbReference>
<proteinExistence type="inferred from homology"/>
<keyword evidence="4" id="KW-0479">Metal-binding</keyword>
<accession>A0ABV6UXW9</accession>
<evidence type="ECO:0000256" key="3">
    <source>
        <dbReference type="ARBA" id="ARBA00012925"/>
    </source>
</evidence>
<keyword evidence="5" id="KW-0862">Zinc</keyword>
<comment type="catalytic activity">
    <reaction evidence="7">
        <text>hydrogencarbonate + H(+) = CO2 + H2O</text>
        <dbReference type="Rhea" id="RHEA:10748"/>
        <dbReference type="ChEBI" id="CHEBI:15377"/>
        <dbReference type="ChEBI" id="CHEBI:15378"/>
        <dbReference type="ChEBI" id="CHEBI:16526"/>
        <dbReference type="ChEBI" id="CHEBI:17544"/>
        <dbReference type="EC" id="4.2.1.1"/>
    </reaction>
</comment>